<dbReference type="GO" id="GO:0047499">
    <property type="term" value="F:calcium-independent phospholipase A2 activity"/>
    <property type="evidence" value="ECO:0007669"/>
    <property type="project" value="TreeGrafter"/>
</dbReference>
<evidence type="ECO:0000313" key="6">
    <source>
        <dbReference type="EMBL" id="KAE9967579.1"/>
    </source>
</evidence>
<keyword evidence="3 4" id="KW-0443">Lipid metabolism</keyword>
<keyword evidence="2 4" id="KW-0442">Lipid degradation</keyword>
<dbReference type="Proteomes" id="UP000433883">
    <property type="component" value="Unassembled WGS sequence"/>
</dbReference>
<feature type="active site" description="Nucleophile" evidence="4">
    <location>
        <position position="97"/>
    </location>
</feature>
<dbReference type="Pfam" id="PF01734">
    <property type="entry name" value="Patatin"/>
    <property type="match status" value="1"/>
</dbReference>
<evidence type="ECO:0000256" key="2">
    <source>
        <dbReference type="ARBA" id="ARBA00022963"/>
    </source>
</evidence>
<dbReference type="AlphaFoldDB" id="A0A8H3UF69"/>
<dbReference type="EMBL" id="WNWQ01000458">
    <property type="protein sequence ID" value="KAE9967579.1"/>
    <property type="molecule type" value="Genomic_DNA"/>
</dbReference>
<evidence type="ECO:0000313" key="7">
    <source>
        <dbReference type="Proteomes" id="UP000433883"/>
    </source>
</evidence>
<dbReference type="PANTHER" id="PTHR24185">
    <property type="entry name" value="CALCIUM-INDEPENDENT PHOSPHOLIPASE A2-GAMMA"/>
    <property type="match status" value="1"/>
</dbReference>
<dbReference type="PROSITE" id="PS51635">
    <property type="entry name" value="PNPLA"/>
    <property type="match status" value="1"/>
</dbReference>
<protein>
    <recommendedName>
        <fullName evidence="5">PNPLA domain-containing protein</fullName>
    </recommendedName>
</protein>
<evidence type="ECO:0000259" key="5">
    <source>
        <dbReference type="PROSITE" id="PS51635"/>
    </source>
</evidence>
<dbReference type="SUPFAM" id="SSF52151">
    <property type="entry name" value="FabD/lysophospholipase-like"/>
    <property type="match status" value="1"/>
</dbReference>
<comment type="caution">
    <text evidence="6">The sequence shown here is derived from an EMBL/GenBank/DDBJ whole genome shotgun (WGS) entry which is preliminary data.</text>
</comment>
<feature type="short sequence motif" description="GXSXG" evidence="4">
    <location>
        <begin position="95"/>
        <end position="99"/>
    </location>
</feature>
<evidence type="ECO:0000256" key="3">
    <source>
        <dbReference type="ARBA" id="ARBA00023098"/>
    </source>
</evidence>
<dbReference type="GO" id="GO:0046486">
    <property type="term" value="P:glycerolipid metabolic process"/>
    <property type="evidence" value="ECO:0007669"/>
    <property type="project" value="UniProtKB-ARBA"/>
</dbReference>
<dbReference type="GO" id="GO:0016020">
    <property type="term" value="C:membrane"/>
    <property type="evidence" value="ECO:0007669"/>
    <property type="project" value="TreeGrafter"/>
</dbReference>
<sequence>MAAVTRSSELLKSLRTLGRHPQLHFPARLLALDGGGVKGIASLQILRRIMEKVQELELQDVEKLKNVESLKLTTEQEQELNQERLPLHYFDLAAGTSTGGIIGIMLFRLRMSTSEAIQRFGVLGYWLGNGLLKFKALVKKARFSDKPLMEGINHVIEGCQERLEESPYEKGKFFLIPRQKESTSVSPISKSAKQAKDELDNIDISTAARATSAAPTYLPEAIWGEAKKLRFWDGGLLNNNPIDQLWAARFELVEAKDPEPDISCIVSLGTGWSTEQPSGWIRWFRFINTLTTATLFMTNTRAKHMDFQRHIETLNFRQREHKQNETLYFRFDTPTKDESFNLDDYQKMPKLKKLIETYMDKVIAAEIEVCAKSLKRSEEQIRGHLTRV</sequence>
<dbReference type="GO" id="GO:0019369">
    <property type="term" value="P:arachidonate metabolic process"/>
    <property type="evidence" value="ECO:0007669"/>
    <property type="project" value="TreeGrafter"/>
</dbReference>
<dbReference type="InterPro" id="IPR002641">
    <property type="entry name" value="PNPLA_dom"/>
</dbReference>
<dbReference type="GO" id="GO:0016042">
    <property type="term" value="P:lipid catabolic process"/>
    <property type="evidence" value="ECO:0007669"/>
    <property type="project" value="UniProtKB-UniRule"/>
</dbReference>
<accession>A0A8H3UF69</accession>
<organism evidence="6 7">
    <name type="scientific">Venturia inaequalis</name>
    <name type="common">Apple scab fungus</name>
    <dbReference type="NCBI Taxonomy" id="5025"/>
    <lineage>
        <taxon>Eukaryota</taxon>
        <taxon>Fungi</taxon>
        <taxon>Dikarya</taxon>
        <taxon>Ascomycota</taxon>
        <taxon>Pezizomycotina</taxon>
        <taxon>Dothideomycetes</taxon>
        <taxon>Pleosporomycetidae</taxon>
        <taxon>Venturiales</taxon>
        <taxon>Venturiaceae</taxon>
        <taxon>Venturia</taxon>
    </lineage>
</organism>
<proteinExistence type="predicted"/>
<feature type="domain" description="PNPLA" evidence="5">
    <location>
        <begin position="30"/>
        <end position="246"/>
    </location>
</feature>
<evidence type="ECO:0000256" key="1">
    <source>
        <dbReference type="ARBA" id="ARBA00022801"/>
    </source>
</evidence>
<feature type="active site" description="Proton acceptor" evidence="4">
    <location>
        <position position="233"/>
    </location>
</feature>
<feature type="short sequence motif" description="DGA/G" evidence="4">
    <location>
        <begin position="233"/>
        <end position="235"/>
    </location>
</feature>
<name>A0A8H3UF69_VENIN</name>
<dbReference type="PANTHER" id="PTHR24185:SF1">
    <property type="entry name" value="CALCIUM-INDEPENDENT PHOSPHOLIPASE A2-GAMMA"/>
    <property type="match status" value="1"/>
</dbReference>
<feature type="short sequence motif" description="GXGXXG" evidence="4">
    <location>
        <begin position="34"/>
        <end position="39"/>
    </location>
</feature>
<dbReference type="Gene3D" id="3.40.1090.10">
    <property type="entry name" value="Cytosolic phospholipase A2 catalytic domain"/>
    <property type="match status" value="1"/>
</dbReference>
<dbReference type="InterPro" id="IPR016035">
    <property type="entry name" value="Acyl_Trfase/lysoPLipase"/>
</dbReference>
<reference evidence="6 7" key="1">
    <citation type="submission" date="2019-11" db="EMBL/GenBank/DDBJ databases">
        <title>Venturia inaequalis Genome Resource.</title>
        <authorList>
            <person name="Lichtner F.J."/>
        </authorList>
    </citation>
    <scope>NUCLEOTIDE SEQUENCE [LARGE SCALE GENOMIC DNA]</scope>
    <source>
        <strain evidence="6">Bline_iso_100314</strain>
    </source>
</reference>
<evidence type="ECO:0000256" key="4">
    <source>
        <dbReference type="PROSITE-ProRule" id="PRU01161"/>
    </source>
</evidence>
<gene>
    <name evidence="6" type="ORF">BLS_006277</name>
</gene>
<keyword evidence="1 4" id="KW-0378">Hydrolase</keyword>